<keyword evidence="1" id="KW-0175">Coiled coil</keyword>
<dbReference type="EMBL" id="CP021780">
    <property type="protein sequence ID" value="ASA20925.1"/>
    <property type="molecule type" value="Genomic_DNA"/>
</dbReference>
<organism evidence="2 3">
    <name type="scientific">Paenibacillus donghaensis</name>
    <dbReference type="NCBI Taxonomy" id="414771"/>
    <lineage>
        <taxon>Bacteria</taxon>
        <taxon>Bacillati</taxon>
        <taxon>Bacillota</taxon>
        <taxon>Bacilli</taxon>
        <taxon>Bacillales</taxon>
        <taxon>Paenibacillaceae</taxon>
        <taxon>Paenibacillus</taxon>
    </lineage>
</organism>
<dbReference type="AlphaFoldDB" id="A0A2Z2KBA4"/>
<dbReference type="OrthoDB" id="2667285at2"/>
<accession>A0A2Z2KBA4</accession>
<evidence type="ECO:0000256" key="1">
    <source>
        <dbReference type="SAM" id="Coils"/>
    </source>
</evidence>
<evidence type="ECO:0000313" key="3">
    <source>
        <dbReference type="Proteomes" id="UP000249890"/>
    </source>
</evidence>
<feature type="coiled-coil region" evidence="1">
    <location>
        <begin position="89"/>
        <end position="121"/>
    </location>
</feature>
<keyword evidence="3" id="KW-1185">Reference proteome</keyword>
<name>A0A2Z2KBA4_9BACL</name>
<evidence type="ECO:0000313" key="2">
    <source>
        <dbReference type="EMBL" id="ASA20925.1"/>
    </source>
</evidence>
<sequence>MTQTPRDWQKDMEMCEAATRGPWKVFKGVSETLIGTAYDHTQMKGPDSIVGHAISAHGDYVYIRENDAKLLAEARTALPYWLQEAKIYKQSYEATLTAYTAEKARAEAAEAREQRLKEAIENALKWTWCSSEANMSEIDTVLNDILSTLYPDTPAPTGEERGTHE</sequence>
<gene>
    <name evidence="2" type="ORF">B9T62_09090</name>
</gene>
<dbReference type="KEGG" id="pdh:B9T62_09090"/>
<dbReference type="RefSeq" id="WP_087914941.1">
    <property type="nucleotide sequence ID" value="NZ_CP021780.1"/>
</dbReference>
<proteinExistence type="predicted"/>
<dbReference type="Proteomes" id="UP000249890">
    <property type="component" value="Chromosome"/>
</dbReference>
<reference evidence="2 3" key="1">
    <citation type="submission" date="2017-06" db="EMBL/GenBank/DDBJ databases">
        <title>Complete genome sequence of Paenibacillus donghaensis KCTC 13049T isolated from East Sea sediment, South Korea.</title>
        <authorList>
            <person name="Jung B.K."/>
            <person name="Hong S.-J."/>
            <person name="Shin J.-H."/>
        </authorList>
    </citation>
    <scope>NUCLEOTIDE SEQUENCE [LARGE SCALE GENOMIC DNA]</scope>
    <source>
        <strain evidence="2 3">KCTC 13049</strain>
    </source>
</reference>
<protein>
    <submittedName>
        <fullName evidence="2">Uncharacterized protein</fullName>
    </submittedName>
</protein>